<reference evidence="3" key="2">
    <citation type="submission" date="2021-04" db="EMBL/GenBank/DDBJ databases">
        <authorList>
            <person name="Gilroy R."/>
        </authorList>
    </citation>
    <scope>NUCLEOTIDE SEQUENCE</scope>
    <source>
        <strain evidence="3">CHK156-179</strain>
    </source>
</reference>
<comment type="caution">
    <text evidence="3">The sequence shown here is derived from an EMBL/GenBank/DDBJ whole genome shotgun (WGS) entry which is preliminary data.</text>
</comment>
<name>A0A9D2H1V5_9FIRM</name>
<dbReference type="AlphaFoldDB" id="A0A9D2H1V5"/>
<dbReference type="Gene3D" id="2.60.120.1620">
    <property type="match status" value="2"/>
</dbReference>
<evidence type="ECO:0000313" key="3">
    <source>
        <dbReference type="EMBL" id="HJA02993.1"/>
    </source>
</evidence>
<evidence type="ECO:0000313" key="4">
    <source>
        <dbReference type="Proteomes" id="UP000824221"/>
    </source>
</evidence>
<protein>
    <submittedName>
        <fullName evidence="3">Glycosyl hydrolase 115 family protein</fullName>
    </submittedName>
</protein>
<dbReference type="Gene3D" id="3.20.20.520">
    <property type="entry name" value="Glycosyl hydrolase family 115"/>
    <property type="match status" value="1"/>
</dbReference>
<feature type="domain" description="Gylcosyl hydrolase 115 C-terminal" evidence="2">
    <location>
        <begin position="584"/>
        <end position="698"/>
    </location>
</feature>
<dbReference type="InterPro" id="IPR042301">
    <property type="entry name" value="GH115_sf"/>
</dbReference>
<gene>
    <name evidence="3" type="ORF">H9797_06455</name>
</gene>
<dbReference type="Gene3D" id="1.20.58.2150">
    <property type="match status" value="1"/>
</dbReference>
<keyword evidence="3" id="KW-0378">Hydrolase</keyword>
<dbReference type="Pfam" id="PF15979">
    <property type="entry name" value="Glyco_hydro_115"/>
    <property type="match status" value="1"/>
</dbReference>
<feature type="compositionally biased region" description="Basic residues" evidence="1">
    <location>
        <begin position="47"/>
        <end position="57"/>
    </location>
</feature>
<sequence>MVFLCRCSCQKKRSTLPSQRLFEDRLVLRAVPRHLPQRRGGAQRLGKAAHQRRHHRSHYSIVENRPRLQEYWRESVEQNSSYEVSYTIGMRGIHDTGFCTRAIDLDPTLSEEEKLSARVRLLETVISDQREIIRSSLHLKRPDEALQLFIPYKEVLPLYDAGLRLPDDVTVMWTNDNFGHIRRYPDEKEQTRRGGHALYFHSSYWSPAPLSYLFINSIPLAQTGAELRKAYENGICKIWVDNVGALKPLEQDMEYFLAFGWDAARPEALVHRVHDYLTAWFNEQFSGNFGEECARIYEGYAQITNVCKVEHLTRDVFSQTAYGDEAGRRINRLQELYTRVCRVHDALPEAERDAFFELLGMKVSASYFINAAFYYADRSRLSCRQGKTQCADEYARLSRLLMGCKRQLLHFYNETMANGKWKGILTPEAFPPPVSCLYTDAKPALSIGETQMGVIVWNEEQESASPCLTFDEKGVQTKWLEIFNRGSGSFSFTIENNCPFLSLSETEGEVKTETRVLITLTGTPQNGSLLVRSDNGEERLIRIAPAPDLWLTFSASEMQPSPAHGFRRIPYLDRMQGACMEAQTGGARLERKFTQPVSGECTVELTRYLTLDRTGRMRIRVLLDGKAQELESLATDEWRPGWFEAVRYNGEKLRCTFLDVSAGEHTLVLEAIDRYFTLGRVTLYFGDAPVKKSQLGPELPESPAYETIPAVDEAALKSDALARFHIAAKDVPPVKLTYAGHGYWNIDRLYVPNEERDQAFAPPRYPFAAGEKKELIPLFGRGIFVETDDKICLEAEHALEESSLAWRTSDKRGVIWQHLSAETDGGTGLAMMVEEPGLYWEKGGPSLNFRCRFTGGKYYVWLLMRFDDPSNDAVTVGIDKIMQPRGEQYGRGGFFTYSSQFQWVWLLLSELEIPKGEHVFALAAVKSGLRIDRIYLTKGTELPPDDLHFTVGPRKED</sequence>
<evidence type="ECO:0000256" key="1">
    <source>
        <dbReference type="SAM" id="MobiDB-lite"/>
    </source>
</evidence>
<dbReference type="Proteomes" id="UP000824221">
    <property type="component" value="Unassembled WGS sequence"/>
</dbReference>
<dbReference type="PANTHER" id="PTHR37842">
    <property type="match status" value="1"/>
</dbReference>
<dbReference type="Pfam" id="PF17829">
    <property type="entry name" value="GH115_C"/>
    <property type="match status" value="1"/>
</dbReference>
<accession>A0A9D2H1V5</accession>
<dbReference type="InterPro" id="IPR031924">
    <property type="entry name" value="GH115"/>
</dbReference>
<feature type="region of interest" description="Disordered" evidence="1">
    <location>
        <begin position="38"/>
        <end position="57"/>
    </location>
</feature>
<dbReference type="InterPro" id="IPR041437">
    <property type="entry name" value="GH115_C"/>
</dbReference>
<evidence type="ECO:0000259" key="2">
    <source>
        <dbReference type="Pfam" id="PF17829"/>
    </source>
</evidence>
<dbReference type="GO" id="GO:0016787">
    <property type="term" value="F:hydrolase activity"/>
    <property type="evidence" value="ECO:0007669"/>
    <property type="project" value="UniProtKB-KW"/>
</dbReference>
<dbReference type="EMBL" id="DXAJ01000098">
    <property type="protein sequence ID" value="HJA02993.1"/>
    <property type="molecule type" value="Genomic_DNA"/>
</dbReference>
<dbReference type="PANTHER" id="PTHR37842:SF2">
    <property type="entry name" value="GYLCOSYL HYDROLASE 115 C-TERMINAL DOMAIN-CONTAINING PROTEIN"/>
    <property type="match status" value="1"/>
</dbReference>
<organism evidence="3 4">
    <name type="scientific">Candidatus Gallimonas gallistercoris</name>
    <dbReference type="NCBI Taxonomy" id="2838602"/>
    <lineage>
        <taxon>Bacteria</taxon>
        <taxon>Bacillati</taxon>
        <taxon>Bacillota</taxon>
        <taxon>Clostridia</taxon>
        <taxon>Candidatus Gallimonas</taxon>
    </lineage>
</organism>
<proteinExistence type="predicted"/>
<reference evidence="3" key="1">
    <citation type="journal article" date="2021" name="PeerJ">
        <title>Extensive microbial diversity within the chicken gut microbiome revealed by metagenomics and culture.</title>
        <authorList>
            <person name="Gilroy R."/>
            <person name="Ravi A."/>
            <person name="Getino M."/>
            <person name="Pursley I."/>
            <person name="Horton D.L."/>
            <person name="Alikhan N.F."/>
            <person name="Baker D."/>
            <person name="Gharbi K."/>
            <person name="Hall N."/>
            <person name="Watson M."/>
            <person name="Adriaenssens E.M."/>
            <person name="Foster-Nyarko E."/>
            <person name="Jarju S."/>
            <person name="Secka A."/>
            <person name="Antonio M."/>
            <person name="Oren A."/>
            <person name="Chaudhuri R.R."/>
            <person name="La Ragione R."/>
            <person name="Hildebrand F."/>
            <person name="Pallen M.J."/>
        </authorList>
    </citation>
    <scope>NUCLEOTIDE SEQUENCE</scope>
    <source>
        <strain evidence="3">CHK156-179</strain>
    </source>
</reference>